<name>A0ACB9QPX7_9MYRT</name>
<organism evidence="1 2">
    <name type="scientific">Melastoma candidum</name>
    <dbReference type="NCBI Taxonomy" id="119954"/>
    <lineage>
        <taxon>Eukaryota</taxon>
        <taxon>Viridiplantae</taxon>
        <taxon>Streptophyta</taxon>
        <taxon>Embryophyta</taxon>
        <taxon>Tracheophyta</taxon>
        <taxon>Spermatophyta</taxon>
        <taxon>Magnoliopsida</taxon>
        <taxon>eudicotyledons</taxon>
        <taxon>Gunneridae</taxon>
        <taxon>Pentapetalae</taxon>
        <taxon>rosids</taxon>
        <taxon>malvids</taxon>
        <taxon>Myrtales</taxon>
        <taxon>Melastomataceae</taxon>
        <taxon>Melastomatoideae</taxon>
        <taxon>Melastomateae</taxon>
        <taxon>Melastoma</taxon>
    </lineage>
</organism>
<evidence type="ECO:0000313" key="1">
    <source>
        <dbReference type="EMBL" id="KAI4368892.1"/>
    </source>
</evidence>
<reference evidence="2" key="1">
    <citation type="journal article" date="2023" name="Front. Plant Sci.">
        <title>Chromosomal-level genome assembly of Melastoma candidum provides insights into trichome evolution.</title>
        <authorList>
            <person name="Zhong Y."/>
            <person name="Wu W."/>
            <person name="Sun C."/>
            <person name="Zou P."/>
            <person name="Liu Y."/>
            <person name="Dai S."/>
            <person name="Zhou R."/>
        </authorList>
    </citation>
    <scope>NUCLEOTIDE SEQUENCE [LARGE SCALE GENOMIC DNA]</scope>
</reference>
<protein>
    <submittedName>
        <fullName evidence="1">Uncharacterized protein</fullName>
    </submittedName>
</protein>
<accession>A0ACB9QPX7</accession>
<evidence type="ECO:0000313" key="2">
    <source>
        <dbReference type="Proteomes" id="UP001057402"/>
    </source>
</evidence>
<keyword evidence="2" id="KW-1185">Reference proteome</keyword>
<proteinExistence type="predicted"/>
<comment type="caution">
    <text evidence="1">The sequence shown here is derived from an EMBL/GenBank/DDBJ whole genome shotgun (WGS) entry which is preliminary data.</text>
</comment>
<sequence length="81" mass="8939">MRKEDSKRDLVGTISVIGRILDGGGRRRSASTDAARRLLGSTLRDRLLIRTSDSFASLFLFAIGLLLLIVSLIHDRKGRGM</sequence>
<dbReference type="Proteomes" id="UP001057402">
    <property type="component" value="Chromosome 5"/>
</dbReference>
<dbReference type="EMBL" id="CM042884">
    <property type="protein sequence ID" value="KAI4368892.1"/>
    <property type="molecule type" value="Genomic_DNA"/>
</dbReference>
<gene>
    <name evidence="1" type="ORF">MLD38_017399</name>
</gene>